<accession>A0AAW2FVH8</accession>
<evidence type="ECO:0000313" key="2">
    <source>
        <dbReference type="EMBL" id="KAL0119803.1"/>
    </source>
</evidence>
<keyword evidence="3" id="KW-1185">Reference proteome</keyword>
<name>A0AAW2FVH8_9HYME</name>
<dbReference type="Proteomes" id="UP001430953">
    <property type="component" value="Unassembled WGS sequence"/>
</dbReference>
<reference evidence="2 3" key="1">
    <citation type="submission" date="2023-03" db="EMBL/GenBank/DDBJ databases">
        <title>High recombination rates correlate with genetic variation in Cardiocondyla obscurior ants.</title>
        <authorList>
            <person name="Errbii M."/>
        </authorList>
    </citation>
    <scope>NUCLEOTIDE SEQUENCE [LARGE SCALE GENOMIC DNA]</scope>
    <source>
        <strain evidence="2">Alpha-2009</strain>
        <tissue evidence="2">Whole body</tissue>
    </source>
</reference>
<gene>
    <name evidence="2" type="ORF">PUN28_007917</name>
</gene>
<dbReference type="EMBL" id="JADYXP020000007">
    <property type="protein sequence ID" value="KAL0119803.1"/>
    <property type="molecule type" value="Genomic_DNA"/>
</dbReference>
<comment type="caution">
    <text evidence="2">The sequence shown here is derived from an EMBL/GenBank/DDBJ whole genome shotgun (WGS) entry which is preliminary data.</text>
</comment>
<evidence type="ECO:0000256" key="1">
    <source>
        <dbReference type="SAM" id="MobiDB-lite"/>
    </source>
</evidence>
<dbReference type="AlphaFoldDB" id="A0AAW2FVH8"/>
<feature type="compositionally biased region" description="Basic and acidic residues" evidence="1">
    <location>
        <begin position="66"/>
        <end position="80"/>
    </location>
</feature>
<sequence length="133" mass="14115">MDRISRRHGRRMRKALVAPSVGMATAPSVPASGRSILDDDGRGGSGGDGGSGGGGIGNDDDDDDDAQIRKDELRDRRLDGVDTRRRVIAEIAIRTRSCPTELPNPSGPWNTCVGAAGSRYDGNDTPQNNVTRK</sequence>
<feature type="region of interest" description="Disordered" evidence="1">
    <location>
        <begin position="1"/>
        <end position="80"/>
    </location>
</feature>
<proteinExistence type="predicted"/>
<feature type="compositionally biased region" description="Polar residues" evidence="1">
    <location>
        <begin position="124"/>
        <end position="133"/>
    </location>
</feature>
<feature type="compositionally biased region" description="Gly residues" evidence="1">
    <location>
        <begin position="43"/>
        <end position="57"/>
    </location>
</feature>
<protein>
    <submittedName>
        <fullName evidence="2">Uncharacterized protein</fullName>
    </submittedName>
</protein>
<feature type="compositionally biased region" description="Basic residues" evidence="1">
    <location>
        <begin position="1"/>
        <end position="14"/>
    </location>
</feature>
<evidence type="ECO:0000313" key="3">
    <source>
        <dbReference type="Proteomes" id="UP001430953"/>
    </source>
</evidence>
<organism evidence="2 3">
    <name type="scientific">Cardiocondyla obscurior</name>
    <dbReference type="NCBI Taxonomy" id="286306"/>
    <lineage>
        <taxon>Eukaryota</taxon>
        <taxon>Metazoa</taxon>
        <taxon>Ecdysozoa</taxon>
        <taxon>Arthropoda</taxon>
        <taxon>Hexapoda</taxon>
        <taxon>Insecta</taxon>
        <taxon>Pterygota</taxon>
        <taxon>Neoptera</taxon>
        <taxon>Endopterygota</taxon>
        <taxon>Hymenoptera</taxon>
        <taxon>Apocrita</taxon>
        <taxon>Aculeata</taxon>
        <taxon>Formicoidea</taxon>
        <taxon>Formicidae</taxon>
        <taxon>Myrmicinae</taxon>
        <taxon>Cardiocondyla</taxon>
    </lineage>
</organism>
<feature type="region of interest" description="Disordered" evidence="1">
    <location>
        <begin position="98"/>
        <end position="133"/>
    </location>
</feature>